<evidence type="ECO:0000313" key="1">
    <source>
        <dbReference type="EMBL" id="MFJ1472165.1"/>
    </source>
</evidence>
<comment type="caution">
    <text evidence="1">The sequence shown here is derived from an EMBL/GenBank/DDBJ whole genome shotgun (WGS) entry which is preliminary data.</text>
</comment>
<keyword evidence="2" id="KW-1185">Reference proteome</keyword>
<gene>
    <name evidence="1" type="ORF">QPK29_031005</name>
</gene>
<organism evidence="1 2">
    <name type="scientific">Massilia orientalis</name>
    <dbReference type="NCBI Taxonomy" id="3050128"/>
    <lineage>
        <taxon>Bacteria</taxon>
        <taxon>Pseudomonadati</taxon>
        <taxon>Pseudomonadota</taxon>
        <taxon>Betaproteobacteria</taxon>
        <taxon>Burkholderiales</taxon>
        <taxon>Oxalobacteraceae</taxon>
        <taxon>Telluria group</taxon>
        <taxon>Massilia</taxon>
    </lineage>
</organism>
<dbReference type="Proteomes" id="UP001168096">
    <property type="component" value="Unassembled WGS sequence"/>
</dbReference>
<dbReference type="EMBL" id="JASNRB020000036">
    <property type="protein sequence ID" value="MFJ1472165.1"/>
    <property type="molecule type" value="Genomic_DNA"/>
</dbReference>
<proteinExistence type="predicted"/>
<protein>
    <submittedName>
        <fullName evidence="1">Response regulator</fullName>
    </submittedName>
</protein>
<evidence type="ECO:0000313" key="2">
    <source>
        <dbReference type="Proteomes" id="UP001168096"/>
    </source>
</evidence>
<accession>A0ACC7MJA4</accession>
<reference evidence="1" key="1">
    <citation type="submission" date="2024-11" db="EMBL/GenBank/DDBJ databases">
        <title>Description of Massilia orientalis sp. nov., isolated from rhizosphere soil of Ageratina adenophora.</title>
        <authorList>
            <person name="Wang Y."/>
        </authorList>
    </citation>
    <scope>NUCLEOTIDE SEQUENCE</scope>
    <source>
        <strain evidence="1">YIM B02787</strain>
    </source>
</reference>
<name>A0ACC7MJA4_9BURK</name>
<sequence>MNIAASRPRALIVDANDDLRELFTLFLEHCGYEVRSTHTGALGLISATANAPNVVFSSLRVGDVDGYALARELRKLPQTASSVLIAMSGFANEGRAVHEAGFDHYLRKPISLDEITAILKPLGNAVD</sequence>